<evidence type="ECO:0000313" key="4">
    <source>
        <dbReference type="EMBL" id="KAH9315972.1"/>
    </source>
</evidence>
<sequence>FQCIAVKLMATEKGDIISKWWTRETVAVVTGANKGIGFEIVRQLAENGLTVVLTARSADRGLTATKTLHDEGLHNVVFHELEIENPHSVSDFVRWLKENYGGLDILVNNAAVMGSTVDVEVAVNALKDLQPESLTYNHPVFAKVFITNYEMSKSCIEINYYGTKRITEALFPLFRSSPVGARIVNVSTEGGLIQWLRNDSLKHQLSEFSKITEEFIDGMIEGFLDDLKNGELEEKGWPRFESSVLCVKACFELVYSLAC</sequence>
<dbReference type="GO" id="GO:0016491">
    <property type="term" value="F:oxidoreductase activity"/>
    <property type="evidence" value="ECO:0007669"/>
    <property type="project" value="UniProtKB-KW"/>
</dbReference>
<accession>A0AA38G4P0</accession>
<dbReference type="PANTHER" id="PTHR43490">
    <property type="entry name" value="(+)-NEOMENTHOL DEHYDROGENASE"/>
    <property type="match status" value="1"/>
</dbReference>
<dbReference type="Pfam" id="PF00106">
    <property type="entry name" value="adh_short"/>
    <property type="match status" value="1"/>
</dbReference>
<dbReference type="SUPFAM" id="SSF51735">
    <property type="entry name" value="NAD(P)-binding Rossmann-fold domains"/>
    <property type="match status" value="1"/>
</dbReference>
<comment type="caution">
    <text evidence="4">The sequence shown here is derived from an EMBL/GenBank/DDBJ whole genome shotgun (WGS) entry which is preliminary data.</text>
</comment>
<feature type="non-terminal residue" evidence="4">
    <location>
        <position position="1"/>
    </location>
</feature>
<dbReference type="EMBL" id="JAHRHJ020000005">
    <property type="protein sequence ID" value="KAH9315972.1"/>
    <property type="molecule type" value="Genomic_DNA"/>
</dbReference>
<name>A0AA38G4P0_TAXCH</name>
<dbReference type="Gene3D" id="3.40.50.720">
    <property type="entry name" value="NAD(P)-binding Rossmann-like Domain"/>
    <property type="match status" value="1"/>
</dbReference>
<dbReference type="AlphaFoldDB" id="A0AA38G4P0"/>
<dbReference type="OMA" id="ESARTCI"/>
<evidence type="ECO:0008006" key="6">
    <source>
        <dbReference type="Google" id="ProtNLM"/>
    </source>
</evidence>
<keyword evidence="2" id="KW-0521">NADP</keyword>
<dbReference type="Proteomes" id="UP000824469">
    <property type="component" value="Unassembled WGS sequence"/>
</dbReference>
<keyword evidence="5" id="KW-1185">Reference proteome</keyword>
<keyword evidence="3" id="KW-0560">Oxidoreductase</keyword>
<reference evidence="4 5" key="1">
    <citation type="journal article" date="2021" name="Nat. Plants">
        <title>The Taxus genome provides insights into paclitaxel biosynthesis.</title>
        <authorList>
            <person name="Xiong X."/>
            <person name="Gou J."/>
            <person name="Liao Q."/>
            <person name="Li Y."/>
            <person name="Zhou Q."/>
            <person name="Bi G."/>
            <person name="Li C."/>
            <person name="Du R."/>
            <person name="Wang X."/>
            <person name="Sun T."/>
            <person name="Guo L."/>
            <person name="Liang H."/>
            <person name="Lu P."/>
            <person name="Wu Y."/>
            <person name="Zhang Z."/>
            <person name="Ro D.K."/>
            <person name="Shang Y."/>
            <person name="Huang S."/>
            <person name="Yan J."/>
        </authorList>
    </citation>
    <scope>NUCLEOTIDE SEQUENCE [LARGE SCALE GENOMIC DNA]</scope>
    <source>
        <strain evidence="4">Ta-2019</strain>
    </source>
</reference>
<evidence type="ECO:0000256" key="3">
    <source>
        <dbReference type="ARBA" id="ARBA00023002"/>
    </source>
</evidence>
<organism evidence="4 5">
    <name type="scientific">Taxus chinensis</name>
    <name type="common">Chinese yew</name>
    <name type="synonym">Taxus wallichiana var. chinensis</name>
    <dbReference type="NCBI Taxonomy" id="29808"/>
    <lineage>
        <taxon>Eukaryota</taxon>
        <taxon>Viridiplantae</taxon>
        <taxon>Streptophyta</taxon>
        <taxon>Embryophyta</taxon>
        <taxon>Tracheophyta</taxon>
        <taxon>Spermatophyta</taxon>
        <taxon>Pinopsida</taxon>
        <taxon>Pinidae</taxon>
        <taxon>Conifers II</taxon>
        <taxon>Cupressales</taxon>
        <taxon>Taxaceae</taxon>
        <taxon>Taxus</taxon>
    </lineage>
</organism>
<dbReference type="GO" id="GO:0016020">
    <property type="term" value="C:membrane"/>
    <property type="evidence" value="ECO:0007669"/>
    <property type="project" value="TreeGrafter"/>
</dbReference>
<evidence type="ECO:0000256" key="1">
    <source>
        <dbReference type="ARBA" id="ARBA00006484"/>
    </source>
</evidence>
<protein>
    <recommendedName>
        <fullName evidence="6">(+)-neomenthol dehydrogenase</fullName>
    </recommendedName>
</protein>
<comment type="similarity">
    <text evidence="1">Belongs to the short-chain dehydrogenases/reductases (SDR) family.</text>
</comment>
<evidence type="ECO:0000256" key="2">
    <source>
        <dbReference type="ARBA" id="ARBA00022857"/>
    </source>
</evidence>
<dbReference type="PRINTS" id="PR00081">
    <property type="entry name" value="GDHRDH"/>
</dbReference>
<dbReference type="InterPro" id="IPR002347">
    <property type="entry name" value="SDR_fam"/>
</dbReference>
<evidence type="ECO:0000313" key="5">
    <source>
        <dbReference type="Proteomes" id="UP000824469"/>
    </source>
</evidence>
<gene>
    <name evidence="4" type="ORF">KI387_024599</name>
</gene>
<dbReference type="InterPro" id="IPR036291">
    <property type="entry name" value="NAD(P)-bd_dom_sf"/>
</dbReference>
<proteinExistence type="inferred from homology"/>
<dbReference type="PANTHER" id="PTHR43490:SF73">
    <property type="entry name" value="OS07G0685800 PROTEIN"/>
    <property type="match status" value="1"/>
</dbReference>